<reference evidence="1" key="2">
    <citation type="submission" date="2021-01" db="EMBL/GenBank/DDBJ databases">
        <authorList>
            <person name="Schikora-Tamarit M.A."/>
        </authorList>
    </citation>
    <scope>NUCLEOTIDE SEQUENCE</scope>
    <source>
        <strain evidence="1">CBS6075</strain>
    </source>
</reference>
<sequence length="212" mass="23685">MLEQEWGPRPQAGEQTEAAKQRDRVLMLVLSLGPGLELLVNRRRLGSWLVVGWLLVRRLCWRHCLAVTWLWLNRLSIAWLRLQSWLRLDGRLAVALLKLSGNLTKSLLNLGKRRGLLVRRLLGRLNWWCWLAAGILAADKFEFVLKAVVGKRMAGTVVLAAQAEPVARKSEAGTAVPEVVPYFEAGPQLEADTAGVAGIDKQVEVLVSVQEQ</sequence>
<evidence type="ECO:0000313" key="1">
    <source>
        <dbReference type="EMBL" id="KAH3667363.1"/>
    </source>
</evidence>
<organism evidence="1 2">
    <name type="scientific">Ogataea philodendri</name>
    <dbReference type="NCBI Taxonomy" id="1378263"/>
    <lineage>
        <taxon>Eukaryota</taxon>
        <taxon>Fungi</taxon>
        <taxon>Dikarya</taxon>
        <taxon>Ascomycota</taxon>
        <taxon>Saccharomycotina</taxon>
        <taxon>Pichiomycetes</taxon>
        <taxon>Pichiales</taxon>
        <taxon>Pichiaceae</taxon>
        <taxon>Ogataea</taxon>
    </lineage>
</organism>
<protein>
    <submittedName>
        <fullName evidence="1">Uncharacterized protein</fullName>
    </submittedName>
</protein>
<reference evidence="1" key="1">
    <citation type="journal article" date="2021" name="Open Biol.">
        <title>Shared evolutionary footprints suggest mitochondrial oxidative damage underlies multiple complex I losses in fungi.</title>
        <authorList>
            <person name="Schikora-Tamarit M.A."/>
            <person name="Marcet-Houben M."/>
            <person name="Nosek J."/>
            <person name="Gabaldon T."/>
        </authorList>
    </citation>
    <scope>NUCLEOTIDE SEQUENCE</scope>
    <source>
        <strain evidence="1">CBS6075</strain>
    </source>
</reference>
<dbReference type="EMBL" id="JAEUBE010000183">
    <property type="protein sequence ID" value="KAH3667363.1"/>
    <property type="molecule type" value="Genomic_DNA"/>
</dbReference>
<comment type="caution">
    <text evidence="1">The sequence shown here is derived from an EMBL/GenBank/DDBJ whole genome shotgun (WGS) entry which is preliminary data.</text>
</comment>
<accession>A0A9P8P878</accession>
<dbReference type="Proteomes" id="UP000769157">
    <property type="component" value="Unassembled WGS sequence"/>
</dbReference>
<keyword evidence="2" id="KW-1185">Reference proteome</keyword>
<name>A0A9P8P878_9ASCO</name>
<dbReference type="RefSeq" id="XP_046062175.1">
    <property type="nucleotide sequence ID" value="XM_046203945.1"/>
</dbReference>
<proteinExistence type="predicted"/>
<evidence type="ECO:0000313" key="2">
    <source>
        <dbReference type="Proteomes" id="UP000769157"/>
    </source>
</evidence>
<dbReference type="AlphaFoldDB" id="A0A9P8P878"/>
<dbReference type="GeneID" id="70234979"/>
<gene>
    <name evidence="1" type="ORF">OGAPHI_003012</name>
</gene>